<name>A0A6J5ZTW8_9ZZZZ</name>
<feature type="region of interest" description="Disordered" evidence="1">
    <location>
        <begin position="1"/>
        <end position="31"/>
    </location>
</feature>
<accession>A0A6J5ZTW8</accession>
<feature type="compositionally biased region" description="Polar residues" evidence="1">
    <location>
        <begin position="1"/>
        <end position="14"/>
    </location>
</feature>
<sequence length="52" mass="5527">MRPKSSVMTLSNLPFSGVTPPTTLVPPPNGTTAIPTFEQILRSERISLCDAG</sequence>
<evidence type="ECO:0000256" key="1">
    <source>
        <dbReference type="SAM" id="MobiDB-lite"/>
    </source>
</evidence>
<evidence type="ECO:0000313" key="2">
    <source>
        <dbReference type="EMBL" id="CAB4344220.1"/>
    </source>
</evidence>
<dbReference type="EMBL" id="CAESAN010000066">
    <property type="protein sequence ID" value="CAB4344220.1"/>
    <property type="molecule type" value="Genomic_DNA"/>
</dbReference>
<protein>
    <submittedName>
        <fullName evidence="2">Unannotated protein</fullName>
    </submittedName>
</protein>
<reference evidence="2" key="1">
    <citation type="submission" date="2020-05" db="EMBL/GenBank/DDBJ databases">
        <authorList>
            <person name="Chiriac C."/>
            <person name="Salcher M."/>
            <person name="Ghai R."/>
            <person name="Kavagutti S V."/>
        </authorList>
    </citation>
    <scope>NUCLEOTIDE SEQUENCE</scope>
</reference>
<dbReference type="AlphaFoldDB" id="A0A6J5ZTW8"/>
<organism evidence="2">
    <name type="scientific">freshwater metagenome</name>
    <dbReference type="NCBI Taxonomy" id="449393"/>
    <lineage>
        <taxon>unclassified sequences</taxon>
        <taxon>metagenomes</taxon>
        <taxon>ecological metagenomes</taxon>
    </lineage>
</organism>
<gene>
    <name evidence="2" type="ORF">UFOPK3547_00905</name>
</gene>
<proteinExistence type="predicted"/>